<evidence type="ECO:0000256" key="5">
    <source>
        <dbReference type="SAM" id="SignalP"/>
    </source>
</evidence>
<feature type="compositionally biased region" description="Low complexity" evidence="4">
    <location>
        <begin position="68"/>
        <end position="103"/>
    </location>
</feature>
<evidence type="ECO:0000313" key="8">
    <source>
        <dbReference type="Proteomes" id="UP000663400"/>
    </source>
</evidence>
<proteinExistence type="inferred from homology"/>
<comment type="subcellular location">
    <subcellularLocation>
        <location evidence="1">Cell outer membrane</location>
        <topology evidence="1">Peripheral membrane protein</topology>
    </subcellularLocation>
</comment>
<keyword evidence="3" id="KW-0472">Membrane</keyword>
<dbReference type="Proteomes" id="UP000663400">
    <property type="component" value="Chromosome"/>
</dbReference>
<dbReference type="SUPFAM" id="SSF53850">
    <property type="entry name" value="Periplasmic binding protein-like II"/>
    <property type="match status" value="1"/>
</dbReference>
<dbReference type="InterPro" id="IPR001638">
    <property type="entry name" value="Solute-binding_3/MltF_N"/>
</dbReference>
<feature type="chain" id="PRO_5047073991" evidence="5">
    <location>
        <begin position="35"/>
        <end position="563"/>
    </location>
</feature>
<dbReference type="CDD" id="cd13403">
    <property type="entry name" value="MLTF-like"/>
    <property type="match status" value="1"/>
</dbReference>
<dbReference type="InterPro" id="IPR008258">
    <property type="entry name" value="Transglycosylase_SLT_dom_1"/>
</dbReference>
<feature type="signal peptide" evidence="5">
    <location>
        <begin position="1"/>
        <end position="34"/>
    </location>
</feature>
<dbReference type="Pfam" id="PF00497">
    <property type="entry name" value="SBP_bac_3"/>
    <property type="match status" value="1"/>
</dbReference>
<dbReference type="InterPro" id="IPR023346">
    <property type="entry name" value="Lysozyme-like_dom_sf"/>
</dbReference>
<protein>
    <submittedName>
        <fullName evidence="7">Lytic transglycosylase F</fullName>
    </submittedName>
</protein>
<sequence>MKTQAAWRYRCVRVGWLWLLLAVACSREQAPAPAAPPVQARTTAAAPTSAERSQDVAPGPEVAPTPSPVEAQGPAEAAPEVPAGSPQAPAADAAAATAVPEQASTVRQLNLENRPWKGDFDAMLERRMIRALVPYSRTLYFTDKGRERGLSAELLRDFERYINRKYAKQLGKRPLTLYLIPTTRDRLLPDVASGLGDIGAGNLTVTPAREAIVDFAAPRDRKPVRELLVTGPASPAIARLDELSGRRVHVRLASSYHESLKALSERLVKSGKPAITIVPLPEALEDEDFLEMLNAGLLEYIVVDDWKARLWAQVLPDIRPRDDLVLREQGYVGWAYRKQSPQLAAALQDFYVNWVKKQGVIDYRLAQFHKQIKQIGNNTGGEEWRQFEQVVGLFEKYGAQYGFDPVMLAAQGYQESRLRQDAKSHVGAIGVMQVMPATGAELKVGDIRQVEPNIHAGAKYMDKLMGQYFKDAHFSKDVRPLFAFASYNAGPGNIARMRREAARRGLNPDKWFNNVEIVTAEKIGIETTTYVRNIYKYYTAYKLTMQMQQTQKRAREQVGKRKS</sequence>
<evidence type="ECO:0000256" key="4">
    <source>
        <dbReference type="SAM" id="MobiDB-lite"/>
    </source>
</evidence>
<keyword evidence="8" id="KW-1185">Reference proteome</keyword>
<dbReference type="SMART" id="SM00062">
    <property type="entry name" value="PBPb"/>
    <property type="match status" value="1"/>
</dbReference>
<keyword evidence="5" id="KW-0732">Signal</keyword>
<evidence type="ECO:0000256" key="2">
    <source>
        <dbReference type="ARBA" id="ARBA00007734"/>
    </source>
</evidence>
<reference evidence="7 8" key="1">
    <citation type="submission" date="2021-02" db="EMBL/GenBank/DDBJ databases">
        <title>Lysobacter arenosi sp. nov., isolated from soil of gangwondo yeongwol, south Korea.</title>
        <authorList>
            <person name="Kim K.R."/>
            <person name="Kim K.H."/>
            <person name="Jeon C.O."/>
        </authorList>
    </citation>
    <scope>NUCLEOTIDE SEQUENCE [LARGE SCALE GENOMIC DNA]</scope>
    <source>
        <strain evidence="7 8">R7</strain>
    </source>
</reference>
<gene>
    <name evidence="7" type="ORF">HIV01_003055</name>
</gene>
<dbReference type="Gene3D" id="3.40.190.10">
    <property type="entry name" value="Periplasmic binding protein-like II"/>
    <property type="match status" value="2"/>
</dbReference>
<dbReference type="PROSITE" id="PS51257">
    <property type="entry name" value="PROKAR_LIPOPROTEIN"/>
    <property type="match status" value="1"/>
</dbReference>
<comment type="similarity">
    <text evidence="2">Belongs to the transglycosylase Slt family.</text>
</comment>
<feature type="region of interest" description="Disordered" evidence="4">
    <location>
        <begin position="30"/>
        <end position="103"/>
    </location>
</feature>
<organism evidence="7 8">
    <name type="scientific">Lysobacter arenosi</name>
    <dbReference type="NCBI Taxonomy" id="2795387"/>
    <lineage>
        <taxon>Bacteria</taxon>
        <taxon>Pseudomonadati</taxon>
        <taxon>Pseudomonadota</taxon>
        <taxon>Gammaproteobacteria</taxon>
        <taxon>Lysobacterales</taxon>
        <taxon>Lysobacteraceae</taxon>
        <taxon>Lysobacter</taxon>
    </lineage>
</organism>
<dbReference type="Gene3D" id="1.10.530.10">
    <property type="match status" value="1"/>
</dbReference>
<dbReference type="EMBL" id="CP071517">
    <property type="protein sequence ID" value="QSX75532.1"/>
    <property type="molecule type" value="Genomic_DNA"/>
</dbReference>
<evidence type="ECO:0000256" key="1">
    <source>
        <dbReference type="ARBA" id="ARBA00004339"/>
    </source>
</evidence>
<dbReference type="CDD" id="cd01009">
    <property type="entry name" value="PBP2_YfhD_N"/>
    <property type="match status" value="1"/>
</dbReference>
<dbReference type="SUPFAM" id="SSF53955">
    <property type="entry name" value="Lysozyme-like"/>
    <property type="match status" value="1"/>
</dbReference>
<evidence type="ECO:0000313" key="7">
    <source>
        <dbReference type="EMBL" id="QSX75532.1"/>
    </source>
</evidence>
<dbReference type="PANTHER" id="PTHR37423:SF2">
    <property type="entry name" value="MEMBRANE-BOUND LYTIC MUREIN TRANSGLYCOSYLASE C"/>
    <property type="match status" value="1"/>
</dbReference>
<evidence type="ECO:0000256" key="3">
    <source>
        <dbReference type="ARBA" id="ARBA00023237"/>
    </source>
</evidence>
<name>A0ABX7RBL6_9GAMM</name>
<feature type="domain" description="Solute-binding protein family 3/N-terminal" evidence="6">
    <location>
        <begin position="128"/>
        <end position="383"/>
    </location>
</feature>
<keyword evidence="3" id="KW-0998">Cell outer membrane</keyword>
<feature type="compositionally biased region" description="Low complexity" evidence="4">
    <location>
        <begin position="37"/>
        <end position="48"/>
    </location>
</feature>
<dbReference type="Pfam" id="PF01464">
    <property type="entry name" value="SLT"/>
    <property type="match status" value="1"/>
</dbReference>
<dbReference type="RefSeq" id="WP_200604889.1">
    <property type="nucleotide sequence ID" value="NZ_CP071517.1"/>
</dbReference>
<accession>A0ABX7RBL6</accession>
<dbReference type="PANTHER" id="PTHR37423">
    <property type="entry name" value="SOLUBLE LYTIC MUREIN TRANSGLYCOSYLASE-RELATED"/>
    <property type="match status" value="1"/>
</dbReference>
<evidence type="ECO:0000259" key="6">
    <source>
        <dbReference type="SMART" id="SM00062"/>
    </source>
</evidence>